<protein>
    <submittedName>
        <fullName evidence="1">Uncharacterized protein</fullName>
    </submittedName>
</protein>
<evidence type="ECO:0000313" key="1">
    <source>
        <dbReference type="EMBL" id="SRX80649.1"/>
    </source>
</evidence>
<gene>
    <name evidence="1" type="ORF">MPP7335_02393</name>
</gene>
<sequence>MQVYIDGKAFRRTAHCDCGWNATPRLMRSSAVVDAGIHAAQTGHIQAAAPVQHTAPVVVLRAS</sequence>
<proteinExistence type="predicted"/>
<dbReference type="AlphaFoldDB" id="A0A375YHX7"/>
<evidence type="ECO:0000313" key="2">
    <source>
        <dbReference type="Proteomes" id="UP000252008"/>
    </source>
</evidence>
<reference evidence="1 2" key="1">
    <citation type="submission" date="2018-05" db="EMBL/GenBank/DDBJ databases">
        <authorList>
            <consortium name="IHU Genomes"/>
        </authorList>
    </citation>
    <scope>NUCLEOTIDE SEQUENCE [LARGE SCALE GENOMIC DNA]</scope>
    <source>
        <strain evidence="1 2">P7335</strain>
    </source>
</reference>
<organism evidence="1 2">
    <name type="scientific">Mycolicibacterium parafortuitum</name>
    <name type="common">Mycobacterium parafortuitum</name>
    <dbReference type="NCBI Taxonomy" id="39692"/>
    <lineage>
        <taxon>Bacteria</taxon>
        <taxon>Bacillati</taxon>
        <taxon>Actinomycetota</taxon>
        <taxon>Actinomycetes</taxon>
        <taxon>Mycobacteriales</taxon>
        <taxon>Mycobacteriaceae</taxon>
        <taxon>Mycolicibacterium</taxon>
    </lineage>
</organism>
<accession>A0A375YHX7</accession>
<keyword evidence="2" id="KW-1185">Reference proteome</keyword>
<dbReference type="EMBL" id="UEGS01000001">
    <property type="protein sequence ID" value="SRX80649.1"/>
    <property type="molecule type" value="Genomic_DNA"/>
</dbReference>
<name>A0A375YHX7_MYCPF</name>
<dbReference type="Proteomes" id="UP000252008">
    <property type="component" value="Unassembled WGS sequence"/>
</dbReference>